<evidence type="ECO:0000313" key="10">
    <source>
        <dbReference type="EMBL" id="CAD7703095.1"/>
    </source>
</evidence>
<dbReference type="PANTHER" id="PTHR45860">
    <property type="entry name" value="TRANSLATION INITIATION FACTOR EIF-2B SUBUNIT ALPHA"/>
    <property type="match status" value="1"/>
</dbReference>
<dbReference type="GO" id="GO:0005085">
    <property type="term" value="F:guanyl-nucleotide exchange factor activity"/>
    <property type="evidence" value="ECO:0007669"/>
    <property type="project" value="TreeGrafter"/>
</dbReference>
<evidence type="ECO:0000256" key="7">
    <source>
        <dbReference type="ARBA" id="ARBA00044236"/>
    </source>
</evidence>
<dbReference type="GO" id="GO:0005829">
    <property type="term" value="C:cytosol"/>
    <property type="evidence" value="ECO:0007669"/>
    <property type="project" value="UniProtKB-SubCell"/>
</dbReference>
<dbReference type="PANTHER" id="PTHR45860:SF1">
    <property type="entry name" value="TRANSLATION INITIATION FACTOR EIF-2B SUBUNIT ALPHA"/>
    <property type="match status" value="1"/>
</dbReference>
<dbReference type="InterPro" id="IPR042528">
    <property type="entry name" value="elF-2B_alpha_N"/>
</dbReference>
<dbReference type="OrthoDB" id="10249309at2759"/>
<keyword evidence="5" id="KW-0648">Protein biosynthesis</keyword>
<comment type="subcellular location">
    <subcellularLocation>
        <location evidence="1">Cytoplasm</location>
        <location evidence="1">Cytosol</location>
    </subcellularLocation>
</comment>
<dbReference type="InterPro" id="IPR051501">
    <property type="entry name" value="eIF2B_alpha/beta/delta"/>
</dbReference>
<comment type="similarity">
    <text evidence="2 9">Belongs to the eIF-2B alpha/beta/delta subunits family.</text>
</comment>
<dbReference type="EMBL" id="CAJHUC010002063">
    <property type="protein sequence ID" value="CAD7703095.1"/>
    <property type="molecule type" value="Genomic_DNA"/>
</dbReference>
<dbReference type="InterPro" id="IPR000649">
    <property type="entry name" value="IF-2B-related"/>
</dbReference>
<dbReference type="GO" id="GO:0005851">
    <property type="term" value="C:eukaryotic translation initiation factor 2B complex"/>
    <property type="evidence" value="ECO:0007669"/>
    <property type="project" value="TreeGrafter"/>
</dbReference>
<dbReference type="InterPro" id="IPR037171">
    <property type="entry name" value="NagB/RpiA_transferase-like"/>
</dbReference>
<keyword evidence="11" id="KW-1185">Reference proteome</keyword>
<protein>
    <recommendedName>
        <fullName evidence="6">Translation initiation factor eIF2B subunit alpha</fullName>
    </recommendedName>
    <alternativeName>
        <fullName evidence="7">eIF2B GDP-GTP exchange factor subunit alpha</fullName>
    </alternativeName>
</protein>
<comment type="caution">
    <text evidence="10">The sequence shown here is derived from an EMBL/GenBank/DDBJ whole genome shotgun (WGS) entry which is preliminary data.</text>
</comment>
<evidence type="ECO:0000256" key="8">
    <source>
        <dbReference type="ARBA" id="ARBA00046432"/>
    </source>
</evidence>
<gene>
    <name evidence="10" type="ORF">OSTQU699_LOCUS8452</name>
</gene>
<sequence length="266" mass="29289">MIVGHERWRKPEGCWVDTCRCDPTNISLQAACQLFQRHVAKTSAIAEGDFATLKGHLIQRGDAFTEISINARQRIGKLGARFVSPGSTVLIHGFPRVVLCILQEALNKGVQMNVVLTEGRPDGTYQNMVSWLHERSIPTTVILDSGVAHRMERVDMVLVGAAGVVENGGVISKLGTFQIALCARALNKPFYVAAEAYKFARRYPLNQRDLPIENAPIDFGPLLPSGVKVENPTQDYTPPEYISLLFTDLGVLTPAAVSDELIQLYM</sequence>
<evidence type="ECO:0000256" key="2">
    <source>
        <dbReference type="ARBA" id="ARBA00007251"/>
    </source>
</evidence>
<accession>A0A8S1JAK5</accession>
<keyword evidence="4" id="KW-0396">Initiation factor</keyword>
<evidence type="ECO:0000256" key="3">
    <source>
        <dbReference type="ARBA" id="ARBA00022490"/>
    </source>
</evidence>
<evidence type="ECO:0000256" key="4">
    <source>
        <dbReference type="ARBA" id="ARBA00022540"/>
    </source>
</evidence>
<comment type="subunit">
    <text evidence="8">Component of the translation initiation factor 2B (eIF2B) complex which is a heterodecamer of two sets of five different subunits: alpha, beta, gamma, delta and epsilon. Subunits alpha, beta and delta comprise a regulatory subcomplex and subunits epsilon and gamma comprise a catalytic subcomplex. Within the complex, the hexameric regulatory complex resides at the center, with the two heterodimeric catalytic subcomplexes bound on opposite sides.</text>
</comment>
<evidence type="ECO:0000256" key="9">
    <source>
        <dbReference type="RuleBase" id="RU003814"/>
    </source>
</evidence>
<dbReference type="Proteomes" id="UP000708148">
    <property type="component" value="Unassembled WGS sequence"/>
</dbReference>
<evidence type="ECO:0000313" key="11">
    <source>
        <dbReference type="Proteomes" id="UP000708148"/>
    </source>
</evidence>
<evidence type="ECO:0000256" key="6">
    <source>
        <dbReference type="ARBA" id="ARBA00044208"/>
    </source>
</evidence>
<dbReference type="GO" id="GO:0003743">
    <property type="term" value="F:translation initiation factor activity"/>
    <property type="evidence" value="ECO:0007669"/>
    <property type="project" value="UniProtKB-KW"/>
</dbReference>
<evidence type="ECO:0000256" key="5">
    <source>
        <dbReference type="ARBA" id="ARBA00022917"/>
    </source>
</evidence>
<dbReference type="Gene3D" id="3.40.50.10470">
    <property type="entry name" value="Translation initiation factor eif-2b, domain 2"/>
    <property type="match status" value="1"/>
</dbReference>
<dbReference type="Pfam" id="PF01008">
    <property type="entry name" value="IF-2B"/>
    <property type="match status" value="1"/>
</dbReference>
<keyword evidence="3" id="KW-0963">Cytoplasm</keyword>
<dbReference type="Gene3D" id="1.20.120.1070">
    <property type="entry name" value="Translation initiation factor eIF-2B, N-terminal domain"/>
    <property type="match status" value="1"/>
</dbReference>
<name>A0A8S1JAK5_9CHLO</name>
<proteinExistence type="inferred from homology"/>
<reference evidence="10" key="1">
    <citation type="submission" date="2020-12" db="EMBL/GenBank/DDBJ databases">
        <authorList>
            <person name="Iha C."/>
        </authorList>
    </citation>
    <scope>NUCLEOTIDE SEQUENCE</scope>
</reference>
<evidence type="ECO:0000256" key="1">
    <source>
        <dbReference type="ARBA" id="ARBA00004514"/>
    </source>
</evidence>
<dbReference type="SUPFAM" id="SSF100950">
    <property type="entry name" value="NagB/RpiA/CoA transferase-like"/>
    <property type="match status" value="1"/>
</dbReference>
<dbReference type="AlphaFoldDB" id="A0A8S1JAK5"/>
<organism evidence="10 11">
    <name type="scientific">Ostreobium quekettii</name>
    <dbReference type="NCBI Taxonomy" id="121088"/>
    <lineage>
        <taxon>Eukaryota</taxon>
        <taxon>Viridiplantae</taxon>
        <taxon>Chlorophyta</taxon>
        <taxon>core chlorophytes</taxon>
        <taxon>Ulvophyceae</taxon>
        <taxon>TCBD clade</taxon>
        <taxon>Bryopsidales</taxon>
        <taxon>Ostreobineae</taxon>
        <taxon>Ostreobiaceae</taxon>
        <taxon>Ostreobium</taxon>
    </lineage>
</organism>
<dbReference type="InterPro" id="IPR042529">
    <property type="entry name" value="IF_2B-like_C"/>
</dbReference>